<accession>A0A382SRC2</accession>
<sequence length="68" mass="7018">VVGDLADRPMVSTVRSAHLALDRWVGAVVVLVAPLLFMRGTFTVFAIPKATVVMVAAAVLVTGEVAAA</sequence>
<evidence type="ECO:0000313" key="2">
    <source>
        <dbReference type="EMBL" id="SVD12376.1"/>
    </source>
</evidence>
<feature type="transmembrane region" description="Helical" evidence="1">
    <location>
        <begin position="20"/>
        <end position="38"/>
    </location>
</feature>
<keyword evidence="1" id="KW-1133">Transmembrane helix</keyword>
<keyword evidence="1" id="KW-0812">Transmembrane</keyword>
<evidence type="ECO:0000256" key="1">
    <source>
        <dbReference type="SAM" id="Phobius"/>
    </source>
</evidence>
<feature type="non-terminal residue" evidence="2">
    <location>
        <position position="68"/>
    </location>
</feature>
<reference evidence="2" key="1">
    <citation type="submission" date="2018-05" db="EMBL/GenBank/DDBJ databases">
        <authorList>
            <person name="Lanie J.A."/>
            <person name="Ng W.-L."/>
            <person name="Kazmierczak K.M."/>
            <person name="Andrzejewski T.M."/>
            <person name="Davidsen T.M."/>
            <person name="Wayne K.J."/>
            <person name="Tettelin H."/>
            <person name="Glass J.I."/>
            <person name="Rusch D."/>
            <person name="Podicherti R."/>
            <person name="Tsui H.-C.T."/>
            <person name="Winkler M.E."/>
        </authorList>
    </citation>
    <scope>NUCLEOTIDE SEQUENCE</scope>
</reference>
<keyword evidence="1" id="KW-0472">Membrane</keyword>
<feature type="transmembrane region" description="Helical" evidence="1">
    <location>
        <begin position="50"/>
        <end position="67"/>
    </location>
</feature>
<gene>
    <name evidence="2" type="ORF">METZ01_LOCUS365230</name>
</gene>
<name>A0A382SRC2_9ZZZZ</name>
<dbReference type="AlphaFoldDB" id="A0A382SRC2"/>
<feature type="non-terminal residue" evidence="2">
    <location>
        <position position="1"/>
    </location>
</feature>
<proteinExistence type="predicted"/>
<organism evidence="2">
    <name type="scientific">marine metagenome</name>
    <dbReference type="NCBI Taxonomy" id="408172"/>
    <lineage>
        <taxon>unclassified sequences</taxon>
        <taxon>metagenomes</taxon>
        <taxon>ecological metagenomes</taxon>
    </lineage>
</organism>
<dbReference type="EMBL" id="UINC01130965">
    <property type="protein sequence ID" value="SVD12376.1"/>
    <property type="molecule type" value="Genomic_DNA"/>
</dbReference>
<protein>
    <submittedName>
        <fullName evidence="2">Uncharacterized protein</fullName>
    </submittedName>
</protein>